<feature type="region of interest" description="Disordered" evidence="5">
    <location>
        <begin position="1"/>
        <end position="37"/>
    </location>
</feature>
<evidence type="ECO:0000259" key="6">
    <source>
        <dbReference type="PROSITE" id="PS50808"/>
    </source>
</evidence>
<keyword evidence="3" id="KW-0862">Zinc</keyword>
<dbReference type="GO" id="GO:0008270">
    <property type="term" value="F:zinc ion binding"/>
    <property type="evidence" value="ECO:0007669"/>
    <property type="project" value="UniProtKB-KW"/>
</dbReference>
<feature type="domain" description="BED-type" evidence="6">
    <location>
        <begin position="36"/>
        <end position="88"/>
    </location>
</feature>
<evidence type="ECO:0000256" key="3">
    <source>
        <dbReference type="ARBA" id="ARBA00022833"/>
    </source>
</evidence>
<dbReference type="InterPro" id="IPR003656">
    <property type="entry name" value="Znf_BED"/>
</dbReference>
<accession>A0ABD1XC57</accession>
<dbReference type="PROSITE" id="PS50808">
    <property type="entry name" value="ZF_BED"/>
    <property type="match status" value="1"/>
</dbReference>
<evidence type="ECO:0000313" key="8">
    <source>
        <dbReference type="Proteomes" id="UP001604277"/>
    </source>
</evidence>
<evidence type="ECO:0000256" key="2">
    <source>
        <dbReference type="ARBA" id="ARBA00022771"/>
    </source>
</evidence>
<comment type="caution">
    <text evidence="7">The sequence shown here is derived from an EMBL/GenBank/DDBJ whole genome shotgun (WGS) entry which is preliminary data.</text>
</comment>
<organism evidence="7 8">
    <name type="scientific">Forsythia ovata</name>
    <dbReference type="NCBI Taxonomy" id="205694"/>
    <lineage>
        <taxon>Eukaryota</taxon>
        <taxon>Viridiplantae</taxon>
        <taxon>Streptophyta</taxon>
        <taxon>Embryophyta</taxon>
        <taxon>Tracheophyta</taxon>
        <taxon>Spermatophyta</taxon>
        <taxon>Magnoliopsida</taxon>
        <taxon>eudicotyledons</taxon>
        <taxon>Gunneridae</taxon>
        <taxon>Pentapetalae</taxon>
        <taxon>asterids</taxon>
        <taxon>lamiids</taxon>
        <taxon>Lamiales</taxon>
        <taxon>Oleaceae</taxon>
        <taxon>Forsythieae</taxon>
        <taxon>Forsythia</taxon>
    </lineage>
</organism>
<dbReference type="Pfam" id="PF02892">
    <property type="entry name" value="zf-BED"/>
    <property type="match status" value="1"/>
</dbReference>
<keyword evidence="2 4" id="KW-0863">Zinc-finger</keyword>
<dbReference type="Proteomes" id="UP001604277">
    <property type="component" value="Unassembled WGS sequence"/>
</dbReference>
<sequence length="126" mass="14610">MDPLLEEQSTNETDDEIPLESENVNMQQSGKGHKGHKMSDMWAHFNVKIDGNEECIYCRQVYKHQSKGGTGTLRNHINGFCKKYPYMFQNKKQKTLTYDNSKHDEVLEGVSNSGQLVMLTQNRTYY</sequence>
<evidence type="ECO:0000256" key="4">
    <source>
        <dbReference type="PROSITE-ProRule" id="PRU00027"/>
    </source>
</evidence>
<dbReference type="SMART" id="SM00614">
    <property type="entry name" value="ZnF_BED"/>
    <property type="match status" value="1"/>
</dbReference>
<protein>
    <recommendedName>
        <fullName evidence="6">BED-type domain-containing protein</fullName>
    </recommendedName>
</protein>
<reference evidence="8" key="1">
    <citation type="submission" date="2024-07" db="EMBL/GenBank/DDBJ databases">
        <title>Two chromosome-level genome assemblies of Korean endemic species Abeliophyllum distichum and Forsythia ovata (Oleaceae).</title>
        <authorList>
            <person name="Jang H."/>
        </authorList>
    </citation>
    <scope>NUCLEOTIDE SEQUENCE [LARGE SCALE GENOMIC DNA]</scope>
</reference>
<dbReference type="EMBL" id="JBFOLJ010000001">
    <property type="protein sequence ID" value="KAL2559255.1"/>
    <property type="molecule type" value="Genomic_DNA"/>
</dbReference>
<keyword evidence="1" id="KW-0479">Metal-binding</keyword>
<gene>
    <name evidence="7" type="ORF">Fot_03994</name>
</gene>
<evidence type="ECO:0000256" key="5">
    <source>
        <dbReference type="SAM" id="MobiDB-lite"/>
    </source>
</evidence>
<name>A0ABD1XC57_9LAMI</name>
<dbReference type="AlphaFoldDB" id="A0ABD1XC57"/>
<evidence type="ECO:0000313" key="7">
    <source>
        <dbReference type="EMBL" id="KAL2559255.1"/>
    </source>
</evidence>
<evidence type="ECO:0000256" key="1">
    <source>
        <dbReference type="ARBA" id="ARBA00022723"/>
    </source>
</evidence>
<keyword evidence="8" id="KW-1185">Reference proteome</keyword>
<proteinExistence type="predicted"/>